<keyword evidence="2" id="KW-1185">Reference proteome</keyword>
<organism evidence="1 2">
    <name type="scientific">Sphingobacterium zeae</name>
    <dbReference type="NCBI Taxonomy" id="1776859"/>
    <lineage>
        <taxon>Bacteria</taxon>
        <taxon>Pseudomonadati</taxon>
        <taxon>Bacteroidota</taxon>
        <taxon>Sphingobacteriia</taxon>
        <taxon>Sphingobacteriales</taxon>
        <taxon>Sphingobacteriaceae</taxon>
        <taxon>Sphingobacterium</taxon>
    </lineage>
</organism>
<dbReference type="EMBL" id="JAUTBA010000001">
    <property type="protein sequence ID" value="MDQ1149169.1"/>
    <property type="molecule type" value="Genomic_DNA"/>
</dbReference>
<evidence type="ECO:0000313" key="2">
    <source>
        <dbReference type="Proteomes" id="UP001244640"/>
    </source>
</evidence>
<name>A0ABU0U2W9_9SPHI</name>
<gene>
    <name evidence="1" type="ORF">QE382_001153</name>
</gene>
<dbReference type="Proteomes" id="UP001244640">
    <property type="component" value="Unassembled WGS sequence"/>
</dbReference>
<accession>A0ABU0U2W9</accession>
<sequence>MGFSYERPFLFSVIEIYHTLISTSTPEGNSSFINASTVLAFN</sequence>
<proteinExistence type="predicted"/>
<protein>
    <submittedName>
        <fullName evidence="1">Uncharacterized protein</fullName>
    </submittedName>
</protein>
<comment type="caution">
    <text evidence="1">The sequence shown here is derived from an EMBL/GenBank/DDBJ whole genome shotgun (WGS) entry which is preliminary data.</text>
</comment>
<reference evidence="1 2" key="1">
    <citation type="submission" date="2023-07" db="EMBL/GenBank/DDBJ databases">
        <title>Functional and genomic diversity of the sorghum phyllosphere microbiome.</title>
        <authorList>
            <person name="Shade A."/>
        </authorList>
    </citation>
    <scope>NUCLEOTIDE SEQUENCE [LARGE SCALE GENOMIC DNA]</scope>
    <source>
        <strain evidence="1 2">SORGH_AS_0892</strain>
    </source>
</reference>
<evidence type="ECO:0000313" key="1">
    <source>
        <dbReference type="EMBL" id="MDQ1149169.1"/>
    </source>
</evidence>